<accession>A0A382AJ53</accession>
<dbReference type="Gene3D" id="3.30.1360.40">
    <property type="match status" value="1"/>
</dbReference>
<evidence type="ECO:0000256" key="1">
    <source>
        <dbReference type="ARBA" id="ARBA00004496"/>
    </source>
</evidence>
<feature type="domain" description="Ribosome recycling factor" evidence="5">
    <location>
        <begin position="20"/>
        <end position="182"/>
    </location>
</feature>
<evidence type="ECO:0000256" key="2">
    <source>
        <dbReference type="ARBA" id="ARBA00005912"/>
    </source>
</evidence>
<sequence>MNELDREDLKRRMDGAMNSLNNEFSGLRTGRASASMIDGILVNAYGQKMPIDQLGSISIPESRTISIQVWDKGLVIAVEKSIHEAELGLNPQVDGELIRIPIPQLNEERRTELSKIAGKYAEQCKVAIRNIRRDGMDSIKKMVKENNLGKDEATDFSEEVQEITDEYIKKVDGILNTKENEIQQV</sequence>
<dbReference type="PANTHER" id="PTHR20982">
    <property type="entry name" value="RIBOSOME RECYCLING FACTOR"/>
    <property type="match status" value="1"/>
</dbReference>
<proteinExistence type="inferred from homology"/>
<keyword evidence="3" id="KW-0963">Cytoplasm</keyword>
<gene>
    <name evidence="6" type="ORF">METZ01_LOCUS154362</name>
</gene>
<dbReference type="HAMAP" id="MF_00040">
    <property type="entry name" value="RRF"/>
    <property type="match status" value="1"/>
</dbReference>
<protein>
    <recommendedName>
        <fullName evidence="5">Ribosome recycling factor domain-containing protein</fullName>
    </recommendedName>
</protein>
<keyword evidence="4" id="KW-0648">Protein biosynthesis</keyword>
<dbReference type="SUPFAM" id="SSF55194">
    <property type="entry name" value="Ribosome recycling factor, RRF"/>
    <property type="match status" value="1"/>
</dbReference>
<dbReference type="AlphaFoldDB" id="A0A382AJ53"/>
<dbReference type="PANTHER" id="PTHR20982:SF3">
    <property type="entry name" value="MITOCHONDRIAL RIBOSOME RECYCLING FACTOR PSEUDO 1"/>
    <property type="match status" value="1"/>
</dbReference>
<evidence type="ECO:0000256" key="3">
    <source>
        <dbReference type="ARBA" id="ARBA00022490"/>
    </source>
</evidence>
<dbReference type="CDD" id="cd00520">
    <property type="entry name" value="RRF"/>
    <property type="match status" value="1"/>
</dbReference>
<dbReference type="InterPro" id="IPR023584">
    <property type="entry name" value="Ribosome_recyc_fac_dom"/>
</dbReference>
<dbReference type="InterPro" id="IPR002661">
    <property type="entry name" value="Ribosome_recyc_fac"/>
</dbReference>
<evidence type="ECO:0000313" key="6">
    <source>
        <dbReference type="EMBL" id="SVB01508.1"/>
    </source>
</evidence>
<evidence type="ECO:0000259" key="5">
    <source>
        <dbReference type="Pfam" id="PF01765"/>
    </source>
</evidence>
<dbReference type="GO" id="GO:0005829">
    <property type="term" value="C:cytosol"/>
    <property type="evidence" value="ECO:0007669"/>
    <property type="project" value="GOC"/>
</dbReference>
<dbReference type="GO" id="GO:0002184">
    <property type="term" value="P:cytoplasmic translational termination"/>
    <property type="evidence" value="ECO:0007669"/>
    <property type="project" value="TreeGrafter"/>
</dbReference>
<dbReference type="GO" id="GO:0043023">
    <property type="term" value="F:ribosomal large subunit binding"/>
    <property type="evidence" value="ECO:0007669"/>
    <property type="project" value="TreeGrafter"/>
</dbReference>
<dbReference type="FunFam" id="1.10.132.20:FF:000001">
    <property type="entry name" value="Ribosome-recycling factor"/>
    <property type="match status" value="1"/>
</dbReference>
<dbReference type="EMBL" id="UINC01025615">
    <property type="protein sequence ID" value="SVB01508.1"/>
    <property type="molecule type" value="Genomic_DNA"/>
</dbReference>
<name>A0A382AJ53_9ZZZZ</name>
<dbReference type="NCBIfam" id="TIGR00496">
    <property type="entry name" value="frr"/>
    <property type="match status" value="1"/>
</dbReference>
<comment type="subcellular location">
    <subcellularLocation>
        <location evidence="1">Cytoplasm</location>
    </subcellularLocation>
</comment>
<evidence type="ECO:0000256" key="4">
    <source>
        <dbReference type="ARBA" id="ARBA00022917"/>
    </source>
</evidence>
<dbReference type="InterPro" id="IPR036191">
    <property type="entry name" value="RRF_sf"/>
</dbReference>
<comment type="similarity">
    <text evidence="2">Belongs to the RRF family.</text>
</comment>
<organism evidence="6">
    <name type="scientific">marine metagenome</name>
    <dbReference type="NCBI Taxonomy" id="408172"/>
    <lineage>
        <taxon>unclassified sequences</taxon>
        <taxon>metagenomes</taxon>
        <taxon>ecological metagenomes</taxon>
    </lineage>
</organism>
<dbReference type="FunFam" id="3.30.1360.40:FF:000001">
    <property type="entry name" value="Ribosome-recycling factor"/>
    <property type="match status" value="1"/>
</dbReference>
<reference evidence="6" key="1">
    <citation type="submission" date="2018-05" db="EMBL/GenBank/DDBJ databases">
        <authorList>
            <person name="Lanie J.A."/>
            <person name="Ng W.-L."/>
            <person name="Kazmierczak K.M."/>
            <person name="Andrzejewski T.M."/>
            <person name="Davidsen T.M."/>
            <person name="Wayne K.J."/>
            <person name="Tettelin H."/>
            <person name="Glass J.I."/>
            <person name="Rusch D."/>
            <person name="Podicherti R."/>
            <person name="Tsui H.-C.T."/>
            <person name="Winkler M.E."/>
        </authorList>
    </citation>
    <scope>NUCLEOTIDE SEQUENCE</scope>
</reference>
<dbReference type="Pfam" id="PF01765">
    <property type="entry name" value="RRF"/>
    <property type="match status" value="1"/>
</dbReference>
<dbReference type="Gene3D" id="1.10.132.20">
    <property type="entry name" value="Ribosome-recycling factor"/>
    <property type="match status" value="1"/>
</dbReference>